<dbReference type="EC" id="1.-.-.-" evidence="2"/>
<dbReference type="Gene3D" id="3.30.9.10">
    <property type="entry name" value="D-Amino Acid Oxidase, subunit A, domain 2"/>
    <property type="match status" value="1"/>
</dbReference>
<dbReference type="RefSeq" id="WP_285998356.1">
    <property type="nucleotide sequence ID" value="NZ_CP127295.1"/>
</dbReference>
<organism evidence="2 3">
    <name type="scientific">Amycolatopsis mongoliensis</name>
    <dbReference type="NCBI Taxonomy" id="715475"/>
    <lineage>
        <taxon>Bacteria</taxon>
        <taxon>Bacillati</taxon>
        <taxon>Actinomycetota</taxon>
        <taxon>Actinomycetes</taxon>
        <taxon>Pseudonocardiales</taxon>
        <taxon>Pseudonocardiaceae</taxon>
        <taxon>Amycolatopsis</taxon>
    </lineage>
</organism>
<keyword evidence="2" id="KW-0560">Oxidoreductase</keyword>
<sequence>MAAPKVVVVGAGVIGASVAYHLARRGARVHCVDRADRAASGTTEVGFATATAYRRFPKAYFDLNQAGIAEHAALAGEFAPAPWWHRTGTVAWTDDESFAGYLAQLDEWGCPVDRHPGASAADVLGSSVVFPATGTVAVLPAEGWIDAVAFTRHLLDEAVSLGATLELNAEVTSVSRDGVGLADGRRLEADVVVNAAGSAADEIGALAGARPFLGPPRRSLIAHLLVDGDPLEYILRAPEVSIRPDGPGRVVLRSDRVDRGLPPRSGAPDPEYVKDLLDRAAKVVPLLGTATVRTAEVVDARCARDELPSVGPLSAVPGYYEAVASAGVTLGPLFGRALAGRIVDGVGDDLVDVFTPDRFGGAATS</sequence>
<dbReference type="Pfam" id="PF01266">
    <property type="entry name" value="DAO"/>
    <property type="match status" value="1"/>
</dbReference>
<dbReference type="AlphaFoldDB" id="A0A9Y2NDP1"/>
<reference evidence="2 3" key="1">
    <citation type="submission" date="2023-06" db="EMBL/GenBank/DDBJ databases">
        <authorList>
            <person name="Oyuntsetseg B."/>
            <person name="Kim S.B."/>
        </authorList>
    </citation>
    <scope>NUCLEOTIDE SEQUENCE [LARGE SCALE GENOMIC DNA]</scope>
    <source>
        <strain evidence="2 3">4-36</strain>
    </source>
</reference>
<dbReference type="Gene3D" id="3.50.50.60">
    <property type="entry name" value="FAD/NAD(P)-binding domain"/>
    <property type="match status" value="1"/>
</dbReference>
<dbReference type="Proteomes" id="UP001239397">
    <property type="component" value="Chromosome"/>
</dbReference>
<dbReference type="PRINTS" id="PR00420">
    <property type="entry name" value="RNGMNOXGNASE"/>
</dbReference>
<evidence type="ECO:0000259" key="1">
    <source>
        <dbReference type="Pfam" id="PF01266"/>
    </source>
</evidence>
<dbReference type="EMBL" id="CP127295">
    <property type="protein sequence ID" value="WIY01921.1"/>
    <property type="molecule type" value="Genomic_DNA"/>
</dbReference>
<dbReference type="GO" id="GO:0016491">
    <property type="term" value="F:oxidoreductase activity"/>
    <property type="evidence" value="ECO:0007669"/>
    <property type="project" value="UniProtKB-KW"/>
</dbReference>
<dbReference type="SUPFAM" id="SSF51905">
    <property type="entry name" value="FAD/NAD(P)-binding domain"/>
    <property type="match status" value="1"/>
</dbReference>
<accession>A0A9Y2NDP1</accession>
<feature type="domain" description="FAD dependent oxidoreductase" evidence="1">
    <location>
        <begin position="5"/>
        <end position="339"/>
    </location>
</feature>
<evidence type="ECO:0000313" key="3">
    <source>
        <dbReference type="Proteomes" id="UP001239397"/>
    </source>
</evidence>
<name>A0A9Y2NDP1_9PSEU</name>
<protein>
    <submittedName>
        <fullName evidence="2">FAD-dependent oxidoreductase</fullName>
        <ecNumber evidence="2">1.-.-.-</ecNumber>
    </submittedName>
</protein>
<proteinExistence type="predicted"/>
<keyword evidence="3" id="KW-1185">Reference proteome</keyword>
<gene>
    <name evidence="2" type="ORF">QRX60_49305</name>
</gene>
<dbReference type="PANTHER" id="PTHR13847">
    <property type="entry name" value="SARCOSINE DEHYDROGENASE-RELATED"/>
    <property type="match status" value="1"/>
</dbReference>
<dbReference type="KEGG" id="amog:QRX60_49305"/>
<dbReference type="InterPro" id="IPR006076">
    <property type="entry name" value="FAD-dep_OxRdtase"/>
</dbReference>
<evidence type="ECO:0000313" key="2">
    <source>
        <dbReference type="EMBL" id="WIY01921.1"/>
    </source>
</evidence>
<dbReference type="GO" id="GO:0005737">
    <property type="term" value="C:cytoplasm"/>
    <property type="evidence" value="ECO:0007669"/>
    <property type="project" value="TreeGrafter"/>
</dbReference>
<dbReference type="InterPro" id="IPR036188">
    <property type="entry name" value="FAD/NAD-bd_sf"/>
</dbReference>